<dbReference type="AlphaFoldDB" id="A0A2P7QV75"/>
<dbReference type="PANTHER" id="PTHR24567:SF68">
    <property type="entry name" value="DNA-BINDING TRANSCRIPTIONAL DUAL REGULATOR CRP"/>
    <property type="match status" value="1"/>
</dbReference>
<dbReference type="InterPro" id="IPR036390">
    <property type="entry name" value="WH_DNA-bd_sf"/>
</dbReference>
<organism evidence="5 6">
    <name type="scientific">Allosphingosinicella deserti</name>
    <dbReference type="NCBI Taxonomy" id="2116704"/>
    <lineage>
        <taxon>Bacteria</taxon>
        <taxon>Pseudomonadati</taxon>
        <taxon>Pseudomonadota</taxon>
        <taxon>Alphaproteobacteria</taxon>
        <taxon>Sphingomonadales</taxon>
        <taxon>Sphingomonadaceae</taxon>
        <taxon>Allosphingosinicella</taxon>
    </lineage>
</organism>
<dbReference type="GO" id="GO:0003677">
    <property type="term" value="F:DNA binding"/>
    <property type="evidence" value="ECO:0007669"/>
    <property type="project" value="UniProtKB-KW"/>
</dbReference>
<dbReference type="InterPro" id="IPR000595">
    <property type="entry name" value="cNMP-bd_dom"/>
</dbReference>
<feature type="domain" description="HTH crp-type" evidence="4">
    <location>
        <begin position="152"/>
        <end position="226"/>
    </location>
</feature>
<evidence type="ECO:0000256" key="2">
    <source>
        <dbReference type="ARBA" id="ARBA00023125"/>
    </source>
</evidence>
<evidence type="ECO:0000313" key="5">
    <source>
        <dbReference type="EMBL" id="PSJ41854.1"/>
    </source>
</evidence>
<name>A0A2P7QV75_9SPHN</name>
<protein>
    <submittedName>
        <fullName evidence="5">Crp/Fnr family transcriptional regulator</fullName>
    </submittedName>
</protein>
<dbReference type="RefSeq" id="WP_106512021.1">
    <property type="nucleotide sequence ID" value="NZ_PXYI01000002.1"/>
</dbReference>
<accession>A0A2P7QV75</accession>
<keyword evidence="3" id="KW-0804">Transcription</keyword>
<comment type="caution">
    <text evidence="5">The sequence shown here is derived from an EMBL/GenBank/DDBJ whole genome shotgun (WGS) entry which is preliminary data.</text>
</comment>
<dbReference type="InterPro" id="IPR012318">
    <property type="entry name" value="HTH_CRP"/>
</dbReference>
<dbReference type="Pfam" id="PF00027">
    <property type="entry name" value="cNMP_binding"/>
    <property type="match status" value="1"/>
</dbReference>
<dbReference type="PROSITE" id="PS51063">
    <property type="entry name" value="HTH_CRP_2"/>
    <property type="match status" value="1"/>
</dbReference>
<dbReference type="CDD" id="cd00092">
    <property type="entry name" value="HTH_CRP"/>
    <property type="match status" value="1"/>
</dbReference>
<evidence type="ECO:0000259" key="4">
    <source>
        <dbReference type="PROSITE" id="PS51063"/>
    </source>
</evidence>
<dbReference type="GO" id="GO:0005829">
    <property type="term" value="C:cytosol"/>
    <property type="evidence" value="ECO:0007669"/>
    <property type="project" value="TreeGrafter"/>
</dbReference>
<keyword evidence="2" id="KW-0238">DNA-binding</keyword>
<dbReference type="Gene3D" id="2.60.120.10">
    <property type="entry name" value="Jelly Rolls"/>
    <property type="match status" value="1"/>
</dbReference>
<evidence type="ECO:0000313" key="6">
    <source>
        <dbReference type="Proteomes" id="UP000241167"/>
    </source>
</evidence>
<proteinExistence type="predicted"/>
<gene>
    <name evidence="5" type="ORF">C7I55_06180</name>
</gene>
<dbReference type="InterPro" id="IPR014710">
    <property type="entry name" value="RmlC-like_jellyroll"/>
</dbReference>
<dbReference type="EMBL" id="PXYI01000002">
    <property type="protein sequence ID" value="PSJ41854.1"/>
    <property type="molecule type" value="Genomic_DNA"/>
</dbReference>
<dbReference type="OrthoDB" id="6155297at2"/>
<dbReference type="SUPFAM" id="SSF51206">
    <property type="entry name" value="cAMP-binding domain-like"/>
    <property type="match status" value="1"/>
</dbReference>
<keyword evidence="1" id="KW-0805">Transcription regulation</keyword>
<keyword evidence="6" id="KW-1185">Reference proteome</keyword>
<sequence>MGLEEVEGMNPLARKLQRLGRVSEEDVQHVLALPAIVKAVPTGHYLVREGRPATECCVLLSGFACRHKLAATGARQIVSFHLPGDLLDLQHLLLSVADHNVQTITEAVVAWVPMAAIRKLTAQSQAISDALWRDTLIDASIFREWVLNVGRRDAKTRIAHMLCEFAARCESAGLGSASAFELPMTQEQIADATGLTSVHVNRMLRALEADGAIARDRRHIRIADWQNMRSIADFDPAYLHAA</sequence>
<dbReference type="SMART" id="SM00419">
    <property type="entry name" value="HTH_CRP"/>
    <property type="match status" value="1"/>
</dbReference>
<dbReference type="InterPro" id="IPR018490">
    <property type="entry name" value="cNMP-bd_dom_sf"/>
</dbReference>
<dbReference type="Proteomes" id="UP000241167">
    <property type="component" value="Unassembled WGS sequence"/>
</dbReference>
<dbReference type="InterPro" id="IPR050397">
    <property type="entry name" value="Env_Response_Regulators"/>
</dbReference>
<dbReference type="GO" id="GO:0003700">
    <property type="term" value="F:DNA-binding transcription factor activity"/>
    <property type="evidence" value="ECO:0007669"/>
    <property type="project" value="TreeGrafter"/>
</dbReference>
<dbReference type="Gene3D" id="1.10.10.10">
    <property type="entry name" value="Winged helix-like DNA-binding domain superfamily/Winged helix DNA-binding domain"/>
    <property type="match status" value="1"/>
</dbReference>
<dbReference type="SUPFAM" id="SSF46785">
    <property type="entry name" value="Winged helix' DNA-binding domain"/>
    <property type="match status" value="1"/>
</dbReference>
<reference evidence="5 6" key="1">
    <citation type="submission" date="2018-03" db="EMBL/GenBank/DDBJ databases">
        <title>The draft genome of Sphingosinicella sp. GL-C-18.</title>
        <authorList>
            <person name="Liu L."/>
            <person name="Li L."/>
            <person name="Liang L."/>
            <person name="Zhang X."/>
            <person name="Wang T."/>
        </authorList>
    </citation>
    <scope>NUCLEOTIDE SEQUENCE [LARGE SCALE GENOMIC DNA]</scope>
    <source>
        <strain evidence="5 6">GL-C-18</strain>
    </source>
</reference>
<dbReference type="Pfam" id="PF13545">
    <property type="entry name" value="HTH_Crp_2"/>
    <property type="match status" value="1"/>
</dbReference>
<evidence type="ECO:0000256" key="1">
    <source>
        <dbReference type="ARBA" id="ARBA00023015"/>
    </source>
</evidence>
<dbReference type="PANTHER" id="PTHR24567">
    <property type="entry name" value="CRP FAMILY TRANSCRIPTIONAL REGULATORY PROTEIN"/>
    <property type="match status" value="1"/>
</dbReference>
<dbReference type="CDD" id="cd00038">
    <property type="entry name" value="CAP_ED"/>
    <property type="match status" value="1"/>
</dbReference>
<dbReference type="InterPro" id="IPR036388">
    <property type="entry name" value="WH-like_DNA-bd_sf"/>
</dbReference>
<evidence type="ECO:0000256" key="3">
    <source>
        <dbReference type="ARBA" id="ARBA00023163"/>
    </source>
</evidence>